<gene>
    <name evidence="1" type="ORF">MHA02_38850</name>
</gene>
<dbReference type="Proteomes" id="UP000321258">
    <property type="component" value="Unassembled WGS sequence"/>
</dbReference>
<evidence type="ECO:0000313" key="2">
    <source>
        <dbReference type="Proteomes" id="UP000321258"/>
    </source>
</evidence>
<keyword evidence="2" id="KW-1185">Reference proteome</keyword>
<dbReference type="AlphaFoldDB" id="A0A512IUW1"/>
<organism evidence="1 2">
    <name type="scientific">Methylobacterium haplocladii</name>
    <dbReference type="NCBI Taxonomy" id="1176176"/>
    <lineage>
        <taxon>Bacteria</taxon>
        <taxon>Pseudomonadati</taxon>
        <taxon>Pseudomonadota</taxon>
        <taxon>Alphaproteobacteria</taxon>
        <taxon>Hyphomicrobiales</taxon>
        <taxon>Methylobacteriaceae</taxon>
        <taxon>Methylobacterium</taxon>
    </lineage>
</organism>
<sequence length="366" mass="41101">MTRRSAPTPFLDFIAGSKDRSLDSADTSSTLTDRLPPETLPSVFNVSLRGWPSEEEADARELGGGVLALAKSISRRLDLSRLEAIVIAMNYEEALASLERGEGIAPTVPTSNEYGQGGAMSCLVVRDDEPWSVVVIWAPLLRQILDPEHPDHGFALMLLVHELVHVDDLRLLGGTFPGGWRAARARDGREQELLPLVHPCASEYSAQRRSAWLVPEHGLQLLEMLGEAMVEVDDQIRSERRRYRLHGDMQTFWPVVVRRLTFLFQALGYGLGHADWVAHEAEEHPELAKRYSDKLEELERLPTGWLIEVCREGVQPYMKLKAWEDLSVYDPLIAILEKLLNGYGMFTRINGDGMYVDMPLTGLHAL</sequence>
<proteinExistence type="predicted"/>
<reference evidence="1 2" key="1">
    <citation type="submission" date="2019-07" db="EMBL/GenBank/DDBJ databases">
        <title>Whole genome shotgun sequence of Methylobacterium haplocladii NBRC 107714.</title>
        <authorList>
            <person name="Hosoyama A."/>
            <person name="Uohara A."/>
            <person name="Ohji S."/>
            <person name="Ichikawa N."/>
        </authorList>
    </citation>
    <scope>NUCLEOTIDE SEQUENCE [LARGE SCALE GENOMIC DNA]</scope>
    <source>
        <strain evidence="1 2">NBRC 107714</strain>
    </source>
</reference>
<comment type="caution">
    <text evidence="1">The sequence shown here is derived from an EMBL/GenBank/DDBJ whole genome shotgun (WGS) entry which is preliminary data.</text>
</comment>
<evidence type="ECO:0000313" key="1">
    <source>
        <dbReference type="EMBL" id="GEP01498.1"/>
    </source>
</evidence>
<protein>
    <submittedName>
        <fullName evidence="1">Uncharacterized protein</fullName>
    </submittedName>
</protein>
<accession>A0A512IUW1</accession>
<dbReference type="EMBL" id="BJZT01000044">
    <property type="protein sequence ID" value="GEP01498.1"/>
    <property type="molecule type" value="Genomic_DNA"/>
</dbReference>
<name>A0A512IUW1_9HYPH</name>